<evidence type="ECO:0000256" key="5">
    <source>
        <dbReference type="ARBA" id="ARBA00022801"/>
    </source>
</evidence>
<dbReference type="Gene3D" id="1.10.287.110">
    <property type="entry name" value="DnaJ domain"/>
    <property type="match status" value="1"/>
</dbReference>
<evidence type="ECO:0000256" key="7">
    <source>
        <dbReference type="ARBA" id="ARBA00022989"/>
    </source>
</evidence>
<dbReference type="GO" id="GO:0016020">
    <property type="term" value="C:membrane"/>
    <property type="evidence" value="ECO:0007669"/>
    <property type="project" value="UniProtKB-SubCell"/>
</dbReference>
<comment type="cofactor">
    <cofactor evidence="1">
        <name>Mg(2+)</name>
        <dbReference type="ChEBI" id="CHEBI:18420"/>
    </cofactor>
</comment>
<sequence length="444" mass="49222">MDPEVSLLLLCPLGGLSQEQVAVELSPAHDRRPLPGGDKTITAIWETRLQTQPWIFDAPKFRFHSATLVSSSPGPQLLLHLGLTSYRDFLGTNWSSSASWLRHQGATDWGDKQAYLADPLGVGATLVTADDFLVFLRRSQQVAEAPGMVDVPGGHPEPQALCSGGSPQHEDLPGELVVQELFSSVLQEICDEVNLPLHTLSQPLLLGIACNETSAGRASAEFYVHCPPAAVMPSLLLLRLFRLWPRSPSTRLLTAATGQRSAPTNYYELLGVHPDASAEEVKRAFFTKSKELHPDRDPGNPALHSRFVELNEAYRVLSREESRRNYDHQLYSASPPRSSGTTAQPKYTQETHSSSWEPPNAQYWAQFHNVRPQGPEARQQQHKHNQRVLGYCLLLMVAGMGLHYVAFRANRARIQQERQQRQQSGKGPSLPPEGPRIVPQDSSP</sequence>
<dbReference type="InterPro" id="IPR055295">
    <property type="entry name" value="NUDT22/NUDT9-like"/>
</dbReference>
<evidence type="ECO:0000313" key="14">
    <source>
        <dbReference type="EMBL" id="OBS81503.1"/>
    </source>
</evidence>
<evidence type="ECO:0000256" key="8">
    <source>
        <dbReference type="ARBA" id="ARBA00023136"/>
    </source>
</evidence>
<evidence type="ECO:0000256" key="11">
    <source>
        <dbReference type="SAM" id="MobiDB-lite"/>
    </source>
</evidence>
<keyword evidence="9" id="KW-0143">Chaperone</keyword>
<dbReference type="AlphaFoldDB" id="A0A1A6HSR0"/>
<dbReference type="CDD" id="cd06257">
    <property type="entry name" value="DnaJ"/>
    <property type="match status" value="1"/>
</dbReference>
<dbReference type="PANTHER" id="PTHR31835:SF1">
    <property type="entry name" value="URIDINE DIPHOSPHATE GLUCOSE PYROPHOSPHATASE NUDT22"/>
    <property type="match status" value="1"/>
</dbReference>
<dbReference type="SUPFAM" id="SSF46565">
    <property type="entry name" value="Chaperone J-domain"/>
    <property type="match status" value="1"/>
</dbReference>
<evidence type="ECO:0000313" key="15">
    <source>
        <dbReference type="Proteomes" id="UP000092124"/>
    </source>
</evidence>
<dbReference type="PRINTS" id="PR00625">
    <property type="entry name" value="JDOMAIN"/>
</dbReference>
<evidence type="ECO:0000256" key="12">
    <source>
        <dbReference type="SAM" id="Phobius"/>
    </source>
</evidence>
<proteinExistence type="predicted"/>
<keyword evidence="8 12" id="KW-0472">Membrane</keyword>
<dbReference type="Pfam" id="PF00226">
    <property type="entry name" value="DnaJ"/>
    <property type="match status" value="1"/>
</dbReference>
<evidence type="ECO:0000256" key="4">
    <source>
        <dbReference type="ARBA" id="ARBA00022723"/>
    </source>
</evidence>
<keyword evidence="7 12" id="KW-1133">Transmembrane helix</keyword>
<feature type="domain" description="J" evidence="13">
    <location>
        <begin position="265"/>
        <end position="330"/>
    </location>
</feature>
<feature type="compositionally biased region" description="Polar residues" evidence="11">
    <location>
        <begin position="331"/>
        <end position="357"/>
    </location>
</feature>
<feature type="region of interest" description="Disordered" evidence="11">
    <location>
        <begin position="415"/>
        <end position="444"/>
    </location>
</feature>
<dbReference type="OrthoDB" id="242473at2759"/>
<feature type="region of interest" description="Disordered" evidence="11">
    <location>
        <begin position="330"/>
        <end position="358"/>
    </location>
</feature>
<organism evidence="14 15">
    <name type="scientific">Neotoma lepida</name>
    <name type="common">Desert woodrat</name>
    <dbReference type="NCBI Taxonomy" id="56216"/>
    <lineage>
        <taxon>Eukaryota</taxon>
        <taxon>Metazoa</taxon>
        <taxon>Chordata</taxon>
        <taxon>Craniata</taxon>
        <taxon>Vertebrata</taxon>
        <taxon>Euteleostomi</taxon>
        <taxon>Mammalia</taxon>
        <taxon>Eutheria</taxon>
        <taxon>Euarchontoglires</taxon>
        <taxon>Glires</taxon>
        <taxon>Rodentia</taxon>
        <taxon>Myomorpha</taxon>
        <taxon>Muroidea</taxon>
        <taxon>Cricetidae</taxon>
        <taxon>Neotominae</taxon>
        <taxon>Neotoma</taxon>
    </lineage>
</organism>
<evidence type="ECO:0000256" key="1">
    <source>
        <dbReference type="ARBA" id="ARBA00001946"/>
    </source>
</evidence>
<dbReference type="STRING" id="56216.A0A1A6HSR0"/>
<dbReference type="InterPro" id="IPR036869">
    <property type="entry name" value="J_dom_sf"/>
</dbReference>
<dbReference type="GO" id="GO:0052751">
    <property type="term" value="F:GDP-mannose hydrolase activity"/>
    <property type="evidence" value="ECO:0007669"/>
    <property type="project" value="TreeGrafter"/>
</dbReference>
<reference evidence="14 15" key="1">
    <citation type="submission" date="2016-06" db="EMBL/GenBank/DDBJ databases">
        <title>The Draft Genome Sequence and Annotation of the Desert Woodrat Neotoma lepida.</title>
        <authorList>
            <person name="Campbell M."/>
            <person name="Oakeson K.F."/>
            <person name="Yandell M."/>
            <person name="Halpert J.R."/>
            <person name="Dearing D."/>
        </authorList>
    </citation>
    <scope>NUCLEOTIDE SEQUENCE [LARGE SCALE GENOMIC DNA]</scope>
    <source>
        <strain evidence="14">417</strain>
        <tissue evidence="14">Liver</tissue>
    </source>
</reference>
<dbReference type="PANTHER" id="PTHR31835">
    <property type="entry name" value="URIDINE DIPHOSPHATE GLUCOSE PYROPHOSPHATASE"/>
    <property type="match status" value="1"/>
</dbReference>
<dbReference type="PROSITE" id="PS50076">
    <property type="entry name" value="DNAJ_2"/>
    <property type="match status" value="1"/>
</dbReference>
<protein>
    <recommendedName>
        <fullName evidence="10">DnaJ homolog subfamily C member 4</fullName>
    </recommendedName>
</protein>
<keyword evidence="6" id="KW-0460">Magnesium</keyword>
<evidence type="ECO:0000259" key="13">
    <source>
        <dbReference type="PROSITE" id="PS50076"/>
    </source>
</evidence>
<gene>
    <name evidence="14" type="ORF">A6R68_20236</name>
</gene>
<evidence type="ECO:0000256" key="9">
    <source>
        <dbReference type="ARBA" id="ARBA00023186"/>
    </source>
</evidence>
<dbReference type="SMART" id="SM00271">
    <property type="entry name" value="DnaJ"/>
    <property type="match status" value="1"/>
</dbReference>
<evidence type="ECO:0000256" key="10">
    <source>
        <dbReference type="ARBA" id="ARBA00071602"/>
    </source>
</evidence>
<evidence type="ECO:0000256" key="3">
    <source>
        <dbReference type="ARBA" id="ARBA00022692"/>
    </source>
</evidence>
<dbReference type="InterPro" id="IPR001623">
    <property type="entry name" value="DnaJ_domain"/>
</dbReference>
<evidence type="ECO:0000256" key="6">
    <source>
        <dbReference type="ARBA" id="ARBA00022842"/>
    </source>
</evidence>
<dbReference type="GO" id="GO:0046872">
    <property type="term" value="F:metal ion binding"/>
    <property type="evidence" value="ECO:0007669"/>
    <property type="project" value="UniProtKB-KW"/>
</dbReference>
<dbReference type="FunFam" id="1.10.287.110:FF:000087">
    <property type="entry name" value="DnaJ homolog subfamily C member 4"/>
    <property type="match status" value="1"/>
</dbReference>
<dbReference type="Proteomes" id="UP000092124">
    <property type="component" value="Unassembled WGS sequence"/>
</dbReference>
<keyword evidence="15" id="KW-1185">Reference proteome</keyword>
<dbReference type="EMBL" id="LZPO01011126">
    <property type="protein sequence ID" value="OBS81503.1"/>
    <property type="molecule type" value="Genomic_DNA"/>
</dbReference>
<comment type="caution">
    <text evidence="14">The sequence shown here is derived from an EMBL/GenBank/DDBJ whole genome shotgun (WGS) entry which is preliminary data.</text>
</comment>
<accession>A0A1A6HSR0</accession>
<keyword evidence="3 12" id="KW-0812">Transmembrane</keyword>
<evidence type="ECO:0000256" key="2">
    <source>
        <dbReference type="ARBA" id="ARBA00004167"/>
    </source>
</evidence>
<comment type="subcellular location">
    <subcellularLocation>
        <location evidence="2">Membrane</location>
        <topology evidence="2">Single-pass membrane protein</topology>
    </subcellularLocation>
</comment>
<keyword evidence="5" id="KW-0378">Hydrolase</keyword>
<feature type="transmembrane region" description="Helical" evidence="12">
    <location>
        <begin position="388"/>
        <end position="407"/>
    </location>
</feature>
<name>A0A1A6HSR0_NEOLE</name>
<keyword evidence="4" id="KW-0479">Metal-binding</keyword>